<feature type="region of interest" description="Disordered" evidence="1">
    <location>
        <begin position="110"/>
        <end position="216"/>
    </location>
</feature>
<feature type="region of interest" description="Disordered" evidence="1">
    <location>
        <begin position="233"/>
        <end position="253"/>
    </location>
</feature>
<feature type="compositionally biased region" description="Acidic residues" evidence="1">
    <location>
        <begin position="193"/>
        <end position="202"/>
    </location>
</feature>
<organism evidence="2">
    <name type="scientific">Cladocopium goreaui</name>
    <dbReference type="NCBI Taxonomy" id="2562237"/>
    <lineage>
        <taxon>Eukaryota</taxon>
        <taxon>Sar</taxon>
        <taxon>Alveolata</taxon>
        <taxon>Dinophyceae</taxon>
        <taxon>Suessiales</taxon>
        <taxon>Symbiodiniaceae</taxon>
        <taxon>Cladocopium</taxon>
    </lineage>
</organism>
<gene>
    <name evidence="2" type="ORF">C1SCF055_LOCUS28702</name>
</gene>
<evidence type="ECO:0000313" key="2">
    <source>
        <dbReference type="EMBL" id="CAI4002777.1"/>
    </source>
</evidence>
<evidence type="ECO:0000313" key="5">
    <source>
        <dbReference type="Proteomes" id="UP001152797"/>
    </source>
</evidence>
<evidence type="ECO:0000256" key="1">
    <source>
        <dbReference type="SAM" id="MobiDB-lite"/>
    </source>
</evidence>
<feature type="compositionally biased region" description="Polar residues" evidence="1">
    <location>
        <begin position="138"/>
        <end position="147"/>
    </location>
</feature>
<dbReference type="InterPro" id="IPR027165">
    <property type="entry name" value="CND3"/>
</dbReference>
<dbReference type="EMBL" id="CAMXCT030003157">
    <property type="protein sequence ID" value="CAL4790089.1"/>
    <property type="molecule type" value="Genomic_DNA"/>
</dbReference>
<dbReference type="Proteomes" id="UP001152797">
    <property type="component" value="Unassembled WGS sequence"/>
</dbReference>
<protein>
    <submittedName>
        <fullName evidence="4">CCHC-type domain-containing protein</fullName>
    </submittedName>
</protein>
<dbReference type="InterPro" id="IPR016024">
    <property type="entry name" value="ARM-type_fold"/>
</dbReference>
<keyword evidence="5" id="KW-1185">Reference proteome</keyword>
<feature type="region of interest" description="Disordered" evidence="1">
    <location>
        <begin position="13"/>
        <end position="53"/>
    </location>
</feature>
<dbReference type="PANTHER" id="PTHR14418:SF5">
    <property type="entry name" value="CONDENSIN COMPLEX SUBUNIT 3"/>
    <property type="match status" value="1"/>
</dbReference>
<dbReference type="GO" id="GO:0007076">
    <property type="term" value="P:mitotic chromosome condensation"/>
    <property type="evidence" value="ECO:0007669"/>
    <property type="project" value="InterPro"/>
</dbReference>
<reference evidence="2" key="1">
    <citation type="submission" date="2022-10" db="EMBL/GenBank/DDBJ databases">
        <authorList>
            <person name="Chen Y."/>
            <person name="Dougan E. K."/>
            <person name="Chan C."/>
            <person name="Rhodes N."/>
            <person name="Thang M."/>
        </authorList>
    </citation>
    <scope>NUCLEOTIDE SEQUENCE</scope>
</reference>
<sequence length="864" mass="95245">MRASLAAGFRWALGPLGSSSAGNSEVAGRRREVNEKPNKRSSIAASKTKVKDVKDEGGTEDLLEQAWCQQCQRHDFGRFCPTCGQCLVHEVVTPTGHWRLGSTDRSLVKVKQENSEPPTLVTRAVPPRNSPEAEPATPLSSPCSDGSVSDLPLKEEPLSTPREKRQASQRYSDDESTGLEQEEPSQSPAEELTPSEEMPEESVPEKNEQKCEAVPEVPQPRRGMLSMLRPEKAVEAVSPPEMPKKSKECKELPCSPRPKGRFLAFVAKRRHTQRGTPQRFPLVATAKPCTAMVPMSPPLRLGKVLRMPKKRLRRKQKAEMTEVPAMKLSEFMGECPCEVFQVFRNFEATNGTEPSGALARLKAAREVHGAAALQEALQCCAEAILCCGDCRSSFVLVDACIDLLGTAAHEVESAPGLLGWLVQRLGGETESQAKALRDRPARQRAASLLWRLLPEKEHQVSRLILDAATMALLDLAKDKTPAIRLAATRGLSKIPGAETKAALLQLTRDPTPAVRGVAVVSLGDCGTGALWEASARCLDAVLRVRLRFYEAAEKQDVDDLPQDVLRCGLSDGNAEVRAACLSMIKVWAARKDPDDALRRLVAAAGGDAERALRALLVLPEWATYRDKMAARTPTDAASALIWRISTQLAPELPTEAKPLCQQAMEALLGEHYDVLREMLRLVLEEGEGPTEELAELAMTVLRHCPASCGPVEGAGSFNVFAMAMALLRRLKPKEELQLFLTQLLDDFRYSCQAQAKKKSVNLKEKTMKALYVIEAAFSALGKELEDFDLGCNLLDDWLRPAMDQDGEQRALALRCLALYSSSSCEEAVKHWTFFLELMKSDRKDEVREAEDEGRDRCWKMKEGK</sequence>
<comment type="caution">
    <text evidence="2">The sequence shown here is derived from an EMBL/GenBank/DDBJ whole genome shotgun (WGS) entry which is preliminary data.</text>
</comment>
<dbReference type="GO" id="GO:0000796">
    <property type="term" value="C:condensin complex"/>
    <property type="evidence" value="ECO:0007669"/>
    <property type="project" value="InterPro"/>
</dbReference>
<feature type="compositionally biased region" description="Basic and acidic residues" evidence="1">
    <location>
        <begin position="242"/>
        <end position="251"/>
    </location>
</feature>
<dbReference type="EMBL" id="CAMXCT010003157">
    <property type="protein sequence ID" value="CAI4002777.1"/>
    <property type="molecule type" value="Genomic_DNA"/>
</dbReference>
<reference evidence="3" key="2">
    <citation type="submission" date="2024-04" db="EMBL/GenBank/DDBJ databases">
        <authorList>
            <person name="Chen Y."/>
            <person name="Shah S."/>
            <person name="Dougan E. K."/>
            <person name="Thang M."/>
            <person name="Chan C."/>
        </authorList>
    </citation>
    <scope>NUCLEOTIDE SEQUENCE [LARGE SCALE GENOMIC DNA]</scope>
</reference>
<feature type="compositionally biased region" description="Acidic residues" evidence="1">
    <location>
        <begin position="174"/>
        <end position="183"/>
    </location>
</feature>
<dbReference type="AlphaFoldDB" id="A0A9P1D569"/>
<feature type="compositionally biased region" description="Basic and acidic residues" evidence="1">
    <location>
        <begin position="152"/>
        <end position="166"/>
    </location>
</feature>
<evidence type="ECO:0000313" key="3">
    <source>
        <dbReference type="EMBL" id="CAL1156152.1"/>
    </source>
</evidence>
<evidence type="ECO:0000313" key="4">
    <source>
        <dbReference type="EMBL" id="CAL4790089.1"/>
    </source>
</evidence>
<feature type="compositionally biased region" description="Basic and acidic residues" evidence="1">
    <location>
        <begin position="27"/>
        <end position="38"/>
    </location>
</feature>
<dbReference type="PANTHER" id="PTHR14418">
    <property type="entry name" value="CONDENSIN COMPLEX SUBUNIT 3-RELATED"/>
    <property type="match status" value="1"/>
</dbReference>
<accession>A0A9P1D569</accession>
<proteinExistence type="predicted"/>
<dbReference type="Gene3D" id="1.25.10.10">
    <property type="entry name" value="Leucine-rich Repeat Variant"/>
    <property type="match status" value="1"/>
</dbReference>
<dbReference type="InterPro" id="IPR011989">
    <property type="entry name" value="ARM-like"/>
</dbReference>
<dbReference type="GO" id="GO:0000793">
    <property type="term" value="C:condensed chromosome"/>
    <property type="evidence" value="ECO:0007669"/>
    <property type="project" value="TreeGrafter"/>
</dbReference>
<dbReference type="OrthoDB" id="428394at2759"/>
<dbReference type="SUPFAM" id="SSF48371">
    <property type="entry name" value="ARM repeat"/>
    <property type="match status" value="1"/>
</dbReference>
<dbReference type="EMBL" id="CAMXCT020003157">
    <property type="protein sequence ID" value="CAL1156152.1"/>
    <property type="molecule type" value="Genomic_DNA"/>
</dbReference>
<feature type="compositionally biased region" description="Basic and acidic residues" evidence="1">
    <location>
        <begin position="203"/>
        <end position="213"/>
    </location>
</feature>
<name>A0A9P1D569_9DINO</name>